<evidence type="ECO:0000313" key="2">
    <source>
        <dbReference type="Proteomes" id="UP000593577"/>
    </source>
</evidence>
<dbReference type="InterPro" id="IPR012334">
    <property type="entry name" value="Pectin_lyas_fold"/>
</dbReference>
<organism evidence="1 2">
    <name type="scientific">Gossypium aridum</name>
    <name type="common">American cotton</name>
    <name type="synonym">Erioxylum aridum</name>
    <dbReference type="NCBI Taxonomy" id="34290"/>
    <lineage>
        <taxon>Eukaryota</taxon>
        <taxon>Viridiplantae</taxon>
        <taxon>Streptophyta</taxon>
        <taxon>Embryophyta</taxon>
        <taxon>Tracheophyta</taxon>
        <taxon>Spermatophyta</taxon>
        <taxon>Magnoliopsida</taxon>
        <taxon>eudicotyledons</taxon>
        <taxon>Gunneridae</taxon>
        <taxon>Pentapetalae</taxon>
        <taxon>rosids</taxon>
        <taxon>malvids</taxon>
        <taxon>Malvales</taxon>
        <taxon>Malvaceae</taxon>
        <taxon>Malvoideae</taxon>
        <taxon>Gossypium</taxon>
    </lineage>
</organism>
<dbReference type="Gene3D" id="2.160.20.10">
    <property type="entry name" value="Single-stranded right-handed beta-helix, Pectin lyase-like"/>
    <property type="match status" value="1"/>
</dbReference>
<protein>
    <recommendedName>
        <fullName evidence="3">Pectate lyase</fullName>
    </recommendedName>
</protein>
<dbReference type="PANTHER" id="PTHR31683">
    <property type="entry name" value="PECTATE LYASE 18-RELATED"/>
    <property type="match status" value="1"/>
</dbReference>
<gene>
    <name evidence="1" type="ORF">Goari_010176</name>
</gene>
<dbReference type="GO" id="GO:0030570">
    <property type="term" value="F:pectate lyase activity"/>
    <property type="evidence" value="ECO:0007669"/>
    <property type="project" value="InterPro"/>
</dbReference>
<dbReference type="EMBL" id="JABFAA010000009">
    <property type="protein sequence ID" value="MBA0692636.1"/>
    <property type="molecule type" value="Genomic_DNA"/>
</dbReference>
<feature type="non-terminal residue" evidence="1">
    <location>
        <position position="1"/>
    </location>
</feature>
<evidence type="ECO:0008006" key="3">
    <source>
        <dbReference type="Google" id="ProtNLM"/>
    </source>
</evidence>
<proteinExistence type="predicted"/>
<reference evidence="1 2" key="1">
    <citation type="journal article" date="2019" name="Genome Biol. Evol.">
        <title>Insights into the evolution of the New World diploid cottons (Gossypium, subgenus Houzingenia) based on genome sequencing.</title>
        <authorList>
            <person name="Grover C.E."/>
            <person name="Arick M.A. 2nd"/>
            <person name="Thrash A."/>
            <person name="Conover J.L."/>
            <person name="Sanders W.S."/>
            <person name="Peterson D.G."/>
            <person name="Frelichowski J.E."/>
            <person name="Scheffler J.A."/>
            <person name="Scheffler B.E."/>
            <person name="Wendel J.F."/>
        </authorList>
    </citation>
    <scope>NUCLEOTIDE SEQUENCE [LARGE SCALE GENOMIC DNA]</scope>
    <source>
        <strain evidence="1">185</strain>
        <tissue evidence="1">Leaf</tissue>
    </source>
</reference>
<evidence type="ECO:0000313" key="1">
    <source>
        <dbReference type="EMBL" id="MBA0692636.1"/>
    </source>
</evidence>
<dbReference type="InterPro" id="IPR045032">
    <property type="entry name" value="PEL"/>
</dbReference>
<comment type="caution">
    <text evidence="1">The sequence shown here is derived from an EMBL/GenBank/DDBJ whole genome shotgun (WGS) entry which is preliminary data.</text>
</comment>
<dbReference type="SUPFAM" id="SSF51126">
    <property type="entry name" value="Pectin lyase-like"/>
    <property type="match status" value="1"/>
</dbReference>
<dbReference type="AlphaFoldDB" id="A0A7J8XZ98"/>
<dbReference type="InterPro" id="IPR011050">
    <property type="entry name" value="Pectin_lyase_fold/virulence"/>
</dbReference>
<dbReference type="PANTHER" id="PTHR31683:SF208">
    <property type="entry name" value="PECTATE LYASE"/>
    <property type="match status" value="1"/>
</dbReference>
<name>A0A7J8XZ98_GOSAI</name>
<dbReference type="Proteomes" id="UP000593577">
    <property type="component" value="Unassembled WGS sequence"/>
</dbReference>
<sequence length="205" mass="22683">FAEILCTPKDYLRCAVSLLKDKAYLWWDTLSMMYACNIVSTEEEMCIIFEDGLNDEIQLAVVLPVENKEEVPMRLPTTLIVAGDEILTGKTTGRSCPTVSLDLLVVLSVERVELIVTSDKTINARVANVEIYNGASITVQFVKNVIIHGLKIHHNFPPRVARSRMVKTTMGHGVPATEHCADGLIDVIQGSTTVTISNCHFTDHN</sequence>
<keyword evidence="2" id="KW-1185">Reference proteome</keyword>
<feature type="non-terminal residue" evidence="1">
    <location>
        <position position="205"/>
    </location>
</feature>
<accession>A0A7J8XZ98</accession>